<name>A0A816PGH7_BRANA</name>
<accession>A0A816PGH7</accession>
<dbReference type="InterPro" id="IPR011009">
    <property type="entry name" value="Kinase-like_dom_sf"/>
</dbReference>
<gene>
    <name evidence="4" type="ORF">DARMORV10_A09P50550.1</name>
</gene>
<dbReference type="Pfam" id="PF00069">
    <property type="entry name" value="Pkinase"/>
    <property type="match status" value="1"/>
</dbReference>
<dbReference type="EMBL" id="HG994363">
    <property type="protein sequence ID" value="CAF2048290.1"/>
    <property type="molecule type" value="Genomic_DNA"/>
</dbReference>
<dbReference type="FunFam" id="3.30.200.20:FF:000515">
    <property type="entry name" value="Inactive serine/threonine-protein kinase"/>
    <property type="match status" value="1"/>
</dbReference>
<dbReference type="PANTHER" id="PTHR27005:SF369">
    <property type="entry name" value="PROTEIN KINASE SUPERFAMILY PROTEIN-RELATED"/>
    <property type="match status" value="1"/>
</dbReference>
<dbReference type="PANTHER" id="PTHR27005">
    <property type="entry name" value="WALL-ASSOCIATED RECEPTOR KINASE-LIKE 21"/>
    <property type="match status" value="1"/>
</dbReference>
<reference evidence="4" key="1">
    <citation type="submission" date="2021-01" db="EMBL/GenBank/DDBJ databases">
        <authorList>
            <consortium name="Genoscope - CEA"/>
            <person name="William W."/>
        </authorList>
    </citation>
    <scope>NUCLEOTIDE SEQUENCE</scope>
</reference>
<evidence type="ECO:0000256" key="2">
    <source>
        <dbReference type="ARBA" id="ARBA00022840"/>
    </source>
</evidence>
<evidence type="ECO:0000259" key="3">
    <source>
        <dbReference type="PROSITE" id="PS50011"/>
    </source>
</evidence>
<protein>
    <submittedName>
        <fullName evidence="4">(rape) hypothetical protein</fullName>
    </submittedName>
</protein>
<dbReference type="GO" id="GO:0005524">
    <property type="term" value="F:ATP binding"/>
    <property type="evidence" value="ECO:0007669"/>
    <property type="project" value="UniProtKB-KW"/>
</dbReference>
<dbReference type="AlphaFoldDB" id="A0A816PGH7"/>
<dbReference type="Gene3D" id="1.10.510.10">
    <property type="entry name" value="Transferase(Phosphotransferase) domain 1"/>
    <property type="match status" value="1"/>
</dbReference>
<dbReference type="SMART" id="SM00220">
    <property type="entry name" value="S_TKc"/>
    <property type="match status" value="1"/>
</dbReference>
<dbReference type="SUPFAM" id="SSF56112">
    <property type="entry name" value="Protein kinase-like (PK-like)"/>
    <property type="match status" value="1"/>
</dbReference>
<sequence length="328" mass="37577">MLCLSSRKKEKKKKKEINLQKNESLFLEELIASSGGKYNPIRTFSSRQILQATDNFNMSNAICEDRFVWYKGTIENITVLIKNYNEESLTMIPDNIYRDIAVSSMMSSHKNVLKLLGCCLEFPTPVLVWEGIKPLAWNVRLKIAREIADAVTYLHTQFPRIIINRDLKLKNIFLDENWTAKLTSFSLSIPIPEGESCVIDIICGTTPHVEPEYTATGFVTENVNVYSLGSMTLSLLIGKSWFIYHPYEDYSYKRLTDYVEECLGQGMFTKLIDPSMLNSVDDNVPDHSRVQMEAFVELALRCLGLRPGEDKPRMIDVAKELKHIEKQT</sequence>
<dbReference type="Gene3D" id="3.30.200.20">
    <property type="entry name" value="Phosphorylase Kinase, domain 1"/>
    <property type="match status" value="1"/>
</dbReference>
<dbReference type="GO" id="GO:0007166">
    <property type="term" value="P:cell surface receptor signaling pathway"/>
    <property type="evidence" value="ECO:0007669"/>
    <property type="project" value="InterPro"/>
</dbReference>
<dbReference type="Proteomes" id="UP001295469">
    <property type="component" value="Chromosome A09"/>
</dbReference>
<dbReference type="GO" id="GO:0009266">
    <property type="term" value="P:response to temperature stimulus"/>
    <property type="evidence" value="ECO:0007669"/>
    <property type="project" value="UniProtKB-ARBA"/>
</dbReference>
<evidence type="ECO:0000256" key="1">
    <source>
        <dbReference type="ARBA" id="ARBA00022741"/>
    </source>
</evidence>
<proteinExistence type="predicted"/>
<evidence type="ECO:0000313" key="4">
    <source>
        <dbReference type="EMBL" id="CAF2048290.1"/>
    </source>
</evidence>
<organism evidence="4">
    <name type="scientific">Brassica napus</name>
    <name type="common">Rape</name>
    <dbReference type="NCBI Taxonomy" id="3708"/>
    <lineage>
        <taxon>Eukaryota</taxon>
        <taxon>Viridiplantae</taxon>
        <taxon>Streptophyta</taxon>
        <taxon>Embryophyta</taxon>
        <taxon>Tracheophyta</taxon>
        <taxon>Spermatophyta</taxon>
        <taxon>Magnoliopsida</taxon>
        <taxon>eudicotyledons</taxon>
        <taxon>Gunneridae</taxon>
        <taxon>Pentapetalae</taxon>
        <taxon>rosids</taxon>
        <taxon>malvids</taxon>
        <taxon>Brassicales</taxon>
        <taxon>Brassicaceae</taxon>
        <taxon>Brassiceae</taxon>
        <taxon>Brassica</taxon>
    </lineage>
</organism>
<dbReference type="PROSITE" id="PS50011">
    <property type="entry name" value="PROTEIN_KINASE_DOM"/>
    <property type="match status" value="1"/>
</dbReference>
<dbReference type="GO" id="GO:0004672">
    <property type="term" value="F:protein kinase activity"/>
    <property type="evidence" value="ECO:0007669"/>
    <property type="project" value="InterPro"/>
</dbReference>
<dbReference type="InterPro" id="IPR000719">
    <property type="entry name" value="Prot_kinase_dom"/>
</dbReference>
<feature type="domain" description="Protein kinase" evidence="3">
    <location>
        <begin position="27"/>
        <end position="328"/>
    </location>
</feature>
<keyword evidence="1" id="KW-0547">Nucleotide-binding</keyword>
<keyword evidence="2" id="KW-0067">ATP-binding</keyword>
<dbReference type="InterPro" id="IPR045274">
    <property type="entry name" value="WAK-like"/>
</dbReference>